<dbReference type="GO" id="GO:1990116">
    <property type="term" value="P:ribosome-associated ubiquitin-dependent protein catabolic process"/>
    <property type="evidence" value="ECO:0007669"/>
    <property type="project" value="TreeGrafter"/>
</dbReference>
<accession>A0A1L7X386</accession>
<gene>
    <name evidence="2" type="ORF">PAC_09373</name>
</gene>
<protein>
    <submittedName>
        <fullName evidence="2">Related to transcription factor 25</fullName>
    </submittedName>
</protein>
<feature type="compositionally biased region" description="Acidic residues" evidence="1">
    <location>
        <begin position="731"/>
        <end position="742"/>
    </location>
</feature>
<evidence type="ECO:0000313" key="3">
    <source>
        <dbReference type="Proteomes" id="UP000184330"/>
    </source>
</evidence>
<dbReference type="Proteomes" id="UP000184330">
    <property type="component" value="Unassembled WGS sequence"/>
</dbReference>
<feature type="region of interest" description="Disordered" evidence="1">
    <location>
        <begin position="627"/>
        <end position="654"/>
    </location>
</feature>
<dbReference type="AlphaFoldDB" id="A0A1L7X386"/>
<dbReference type="STRING" id="576137.A0A1L7X386"/>
<organism evidence="2 3">
    <name type="scientific">Phialocephala subalpina</name>
    <dbReference type="NCBI Taxonomy" id="576137"/>
    <lineage>
        <taxon>Eukaryota</taxon>
        <taxon>Fungi</taxon>
        <taxon>Dikarya</taxon>
        <taxon>Ascomycota</taxon>
        <taxon>Pezizomycotina</taxon>
        <taxon>Leotiomycetes</taxon>
        <taxon>Helotiales</taxon>
        <taxon>Mollisiaceae</taxon>
        <taxon>Phialocephala</taxon>
        <taxon>Phialocephala fortinii species complex</taxon>
    </lineage>
</organism>
<feature type="region of interest" description="Disordered" evidence="1">
    <location>
        <begin position="1"/>
        <end position="116"/>
    </location>
</feature>
<evidence type="ECO:0000313" key="2">
    <source>
        <dbReference type="EMBL" id="CZR59481.1"/>
    </source>
</evidence>
<feature type="compositionally biased region" description="Acidic residues" evidence="1">
    <location>
        <begin position="24"/>
        <end position="33"/>
    </location>
</feature>
<sequence>MSSRQLRKLQQQRELEKAQVQAAAEEEESEDEPVAPTKAKPSLFANLAALEDEDDQGDEPEEDEGDALEEVNEAPAPPSSASKKQKKSKKKKKAKNKGKDKSAERKEAAEDSEDIDKLVRELDLKESKNPASNQATKLKVDPEYERVCALLSIGSQHLKVANEMRALYGKEFADVDSDDDEGNRPGTRGAGRRQRGGQQQVDLETALKGQHKPGQGLSSLTLRRNALIEGKQDWPKATTGGLTMVLDDAKSDDGTIEFMFVHDQQYQTLQQVFWQFVEMGNPQNMISALIKNPYHISLLISIARLAKGQGDHALSSDLLERALFSFGRAATSVFNTKLSQGKARLDFSRPENRELWLAGYLYIKSLIMKGTYRTALEWAKLLLSLDPEGDPYSMRLIIHNLALRAGESKWLLEVGESEIPHIWAPEHAGTIHAASHTAPSLALAAVNLKEGAKARELLSDSMQKLPWLFVRLFKEINLDAPSSIWGNLPRNDAETLFTELYVLQTKDMWNTPEVTALLMEIAHTIPKVNVDNIPRLESREMTLDVVRLLYVDDNPSIMSLAPSYLLHRENNSESDPLPPDVNIYSYEAQRQAIEGHGQGGHGAFRDGYDPIAAIARMIPGFRAVPGGFDVPGGFNEDDEGEDEDDDDDGPADLHRAGEDLARLQAAVEAGEFDDGNRPVPEGLARRLLRMLWWTGNAPDDDDDEDEDEEEQETDDEMPGLIDQNTTGSAAESDDEMPELVDA</sequence>
<proteinExistence type="predicted"/>
<feature type="compositionally biased region" description="Acidic residues" evidence="1">
    <location>
        <begin position="635"/>
        <end position="650"/>
    </location>
</feature>
<dbReference type="OrthoDB" id="205993at2759"/>
<dbReference type="InterPro" id="IPR006994">
    <property type="entry name" value="TCF25/Rqc1"/>
</dbReference>
<dbReference type="GO" id="GO:1990112">
    <property type="term" value="C:RQC complex"/>
    <property type="evidence" value="ECO:0007669"/>
    <property type="project" value="TreeGrafter"/>
</dbReference>
<evidence type="ECO:0000256" key="1">
    <source>
        <dbReference type="SAM" id="MobiDB-lite"/>
    </source>
</evidence>
<feature type="region of interest" description="Disordered" evidence="1">
    <location>
        <begin position="694"/>
        <end position="742"/>
    </location>
</feature>
<feature type="compositionally biased region" description="Basic residues" evidence="1">
    <location>
        <begin position="83"/>
        <end position="96"/>
    </location>
</feature>
<dbReference type="PANTHER" id="PTHR22684">
    <property type="entry name" value="NULP1-RELATED"/>
    <property type="match status" value="1"/>
</dbReference>
<feature type="region of interest" description="Disordered" evidence="1">
    <location>
        <begin position="174"/>
        <end position="200"/>
    </location>
</feature>
<feature type="compositionally biased region" description="Basic and acidic residues" evidence="1">
    <location>
        <begin position="97"/>
        <end position="116"/>
    </location>
</feature>
<feature type="compositionally biased region" description="Acidic residues" evidence="1">
    <location>
        <begin position="50"/>
        <end position="72"/>
    </location>
</feature>
<dbReference type="EMBL" id="FJOG01000014">
    <property type="protein sequence ID" value="CZR59481.1"/>
    <property type="molecule type" value="Genomic_DNA"/>
</dbReference>
<feature type="compositionally biased region" description="Acidic residues" evidence="1">
    <location>
        <begin position="698"/>
        <end position="717"/>
    </location>
</feature>
<name>A0A1L7X386_9HELO</name>
<dbReference type="Pfam" id="PF04910">
    <property type="entry name" value="Tcf25"/>
    <property type="match status" value="1"/>
</dbReference>
<dbReference type="PANTHER" id="PTHR22684:SF0">
    <property type="entry name" value="RIBOSOME QUALITY CONTROL COMPLEX SUBUNIT TCF25"/>
    <property type="match status" value="1"/>
</dbReference>
<reference evidence="2 3" key="1">
    <citation type="submission" date="2016-03" db="EMBL/GenBank/DDBJ databases">
        <authorList>
            <person name="Ploux O."/>
        </authorList>
    </citation>
    <scope>NUCLEOTIDE SEQUENCE [LARGE SCALE GENOMIC DNA]</scope>
    <source>
        <strain evidence="2 3">UAMH 11012</strain>
    </source>
</reference>
<dbReference type="GO" id="GO:0072344">
    <property type="term" value="P:rescue of stalled ribosome"/>
    <property type="evidence" value="ECO:0007669"/>
    <property type="project" value="TreeGrafter"/>
</dbReference>
<keyword evidence="3" id="KW-1185">Reference proteome</keyword>